<dbReference type="GO" id="GO:0072659">
    <property type="term" value="P:protein localization to plasma membrane"/>
    <property type="evidence" value="ECO:0007669"/>
    <property type="project" value="TreeGrafter"/>
</dbReference>
<dbReference type="PANTHER" id="PTHR28165">
    <property type="entry name" value="NON-CLASSICAL EXPORT PROTEIN 2-RELATED"/>
    <property type="match status" value="1"/>
</dbReference>
<feature type="transmembrane region" description="Helical" evidence="5">
    <location>
        <begin position="130"/>
        <end position="149"/>
    </location>
</feature>
<feature type="transmembrane region" description="Helical" evidence="5">
    <location>
        <begin position="40"/>
        <end position="58"/>
    </location>
</feature>
<feature type="domain" description="MARVEL" evidence="6">
    <location>
        <begin position="7"/>
        <end position="145"/>
    </location>
</feature>
<dbReference type="GO" id="GO:0005886">
    <property type="term" value="C:plasma membrane"/>
    <property type="evidence" value="ECO:0007669"/>
    <property type="project" value="TreeGrafter"/>
</dbReference>
<evidence type="ECO:0000256" key="5">
    <source>
        <dbReference type="SAM" id="Phobius"/>
    </source>
</evidence>
<organism evidence="7 8">
    <name type="scientific">Corynespora cassiicola Philippines</name>
    <dbReference type="NCBI Taxonomy" id="1448308"/>
    <lineage>
        <taxon>Eukaryota</taxon>
        <taxon>Fungi</taxon>
        <taxon>Dikarya</taxon>
        <taxon>Ascomycota</taxon>
        <taxon>Pezizomycotina</taxon>
        <taxon>Dothideomycetes</taxon>
        <taxon>Pleosporomycetidae</taxon>
        <taxon>Pleosporales</taxon>
        <taxon>Corynesporascaceae</taxon>
        <taxon>Corynespora</taxon>
    </lineage>
</organism>
<dbReference type="GO" id="GO:0032126">
    <property type="term" value="C:eisosome"/>
    <property type="evidence" value="ECO:0007669"/>
    <property type="project" value="TreeGrafter"/>
</dbReference>
<keyword evidence="3 5" id="KW-1133">Transmembrane helix</keyword>
<keyword evidence="4 5" id="KW-0472">Membrane</keyword>
<name>A0A2T2P7N1_CORCC</name>
<evidence type="ECO:0000256" key="1">
    <source>
        <dbReference type="ARBA" id="ARBA00004141"/>
    </source>
</evidence>
<dbReference type="Proteomes" id="UP000240883">
    <property type="component" value="Unassembled WGS sequence"/>
</dbReference>
<evidence type="ECO:0000313" key="7">
    <source>
        <dbReference type="EMBL" id="PSN73672.1"/>
    </source>
</evidence>
<gene>
    <name evidence="7" type="ORF">BS50DRAFT_597151</name>
</gene>
<evidence type="ECO:0000256" key="2">
    <source>
        <dbReference type="ARBA" id="ARBA00022692"/>
    </source>
</evidence>
<comment type="subcellular location">
    <subcellularLocation>
        <location evidence="1">Membrane</location>
        <topology evidence="1">Multi-pass membrane protein</topology>
    </subcellularLocation>
</comment>
<dbReference type="Pfam" id="PF01284">
    <property type="entry name" value="MARVEL"/>
    <property type="match status" value="1"/>
</dbReference>
<evidence type="ECO:0000256" key="3">
    <source>
        <dbReference type="ARBA" id="ARBA00022989"/>
    </source>
</evidence>
<evidence type="ECO:0000256" key="4">
    <source>
        <dbReference type="ARBA" id="ARBA00023136"/>
    </source>
</evidence>
<accession>A0A2T2P7N1</accession>
<feature type="transmembrane region" description="Helical" evidence="5">
    <location>
        <begin position="78"/>
        <end position="97"/>
    </location>
</feature>
<sequence>MVSRALNLALRGWQFFCALIVMALIGNMIATAYAGNPSIVNYDMFVSVFGMLSLLYLIPTATFLDSFSFPVVNIALDVLNAIFWFCAAVATAAYLGVHSCSNEGYTASNFITNGSPNREKRCREAQASTAFLFFGWAAFTATMVFSLLAGRGNVNMRGGIRRGGPAMSQV</sequence>
<dbReference type="PANTHER" id="PTHR28165:SF1">
    <property type="entry name" value="NON-CLASSICAL EXPORT PROTEIN 2-RELATED"/>
    <property type="match status" value="1"/>
</dbReference>
<dbReference type="InterPro" id="IPR052649">
    <property type="entry name" value="NCE102-like"/>
</dbReference>
<keyword evidence="2 5" id="KW-0812">Transmembrane</keyword>
<evidence type="ECO:0000259" key="6">
    <source>
        <dbReference type="Pfam" id="PF01284"/>
    </source>
</evidence>
<dbReference type="OrthoDB" id="5423111at2759"/>
<dbReference type="AlphaFoldDB" id="A0A2T2P7N1"/>
<protein>
    <recommendedName>
        <fullName evidence="6">MARVEL domain-containing protein</fullName>
    </recommendedName>
</protein>
<proteinExistence type="predicted"/>
<feature type="transmembrane region" description="Helical" evidence="5">
    <location>
        <begin position="12"/>
        <end position="33"/>
    </location>
</feature>
<reference evidence="7 8" key="1">
    <citation type="journal article" date="2018" name="Front. Microbiol.">
        <title>Genome-Wide Analysis of Corynespora cassiicola Leaf Fall Disease Putative Effectors.</title>
        <authorList>
            <person name="Lopez D."/>
            <person name="Ribeiro S."/>
            <person name="Label P."/>
            <person name="Fumanal B."/>
            <person name="Venisse J.S."/>
            <person name="Kohler A."/>
            <person name="de Oliveira R.R."/>
            <person name="Labutti K."/>
            <person name="Lipzen A."/>
            <person name="Lail K."/>
            <person name="Bauer D."/>
            <person name="Ohm R.A."/>
            <person name="Barry K.W."/>
            <person name="Spatafora J."/>
            <person name="Grigoriev I.V."/>
            <person name="Martin F.M."/>
            <person name="Pujade-Renaud V."/>
        </authorList>
    </citation>
    <scope>NUCLEOTIDE SEQUENCE [LARGE SCALE GENOMIC DNA]</scope>
    <source>
        <strain evidence="7 8">Philippines</strain>
    </source>
</reference>
<dbReference type="EMBL" id="KZ678129">
    <property type="protein sequence ID" value="PSN73672.1"/>
    <property type="molecule type" value="Genomic_DNA"/>
</dbReference>
<dbReference type="GO" id="GO:0070941">
    <property type="term" value="P:eisosome assembly"/>
    <property type="evidence" value="ECO:0007669"/>
    <property type="project" value="TreeGrafter"/>
</dbReference>
<dbReference type="InterPro" id="IPR008253">
    <property type="entry name" value="Marvel"/>
</dbReference>
<evidence type="ECO:0000313" key="8">
    <source>
        <dbReference type="Proteomes" id="UP000240883"/>
    </source>
</evidence>
<keyword evidence="8" id="KW-1185">Reference proteome</keyword>